<evidence type="ECO:0000313" key="2">
    <source>
        <dbReference type="EMBL" id="KAJ3564224.1"/>
    </source>
</evidence>
<name>A0A9W8N9D8_9PEZI</name>
<protein>
    <submittedName>
        <fullName evidence="2">Uncharacterized protein</fullName>
    </submittedName>
</protein>
<feature type="compositionally biased region" description="Basic and acidic residues" evidence="1">
    <location>
        <begin position="1"/>
        <end position="12"/>
    </location>
</feature>
<evidence type="ECO:0000256" key="1">
    <source>
        <dbReference type="SAM" id="MobiDB-lite"/>
    </source>
</evidence>
<dbReference type="EMBL" id="JANPWZ010001645">
    <property type="protein sequence ID" value="KAJ3564224.1"/>
    <property type="molecule type" value="Genomic_DNA"/>
</dbReference>
<reference evidence="2" key="1">
    <citation type="submission" date="2022-07" db="EMBL/GenBank/DDBJ databases">
        <title>Genome Sequence of Xylaria arbuscula.</title>
        <authorList>
            <person name="Buettner E."/>
        </authorList>
    </citation>
    <scope>NUCLEOTIDE SEQUENCE</scope>
    <source>
        <strain evidence="2">VT107</strain>
    </source>
</reference>
<feature type="region of interest" description="Disordered" evidence="1">
    <location>
        <begin position="1"/>
        <end position="53"/>
    </location>
</feature>
<sequence>MATAAEARKGPDDEGTINVASKKSAKAKPKGPIKLRKPAPKHMKPGNWREGSVADSGFPRHFVTHSHSRTILTIEK</sequence>
<keyword evidence="3" id="KW-1185">Reference proteome</keyword>
<organism evidence="2 3">
    <name type="scientific">Xylaria arbuscula</name>
    <dbReference type="NCBI Taxonomy" id="114810"/>
    <lineage>
        <taxon>Eukaryota</taxon>
        <taxon>Fungi</taxon>
        <taxon>Dikarya</taxon>
        <taxon>Ascomycota</taxon>
        <taxon>Pezizomycotina</taxon>
        <taxon>Sordariomycetes</taxon>
        <taxon>Xylariomycetidae</taxon>
        <taxon>Xylariales</taxon>
        <taxon>Xylariaceae</taxon>
        <taxon>Xylaria</taxon>
    </lineage>
</organism>
<dbReference type="Proteomes" id="UP001148614">
    <property type="component" value="Unassembled WGS sequence"/>
</dbReference>
<proteinExistence type="predicted"/>
<comment type="caution">
    <text evidence="2">The sequence shown here is derived from an EMBL/GenBank/DDBJ whole genome shotgun (WGS) entry which is preliminary data.</text>
</comment>
<evidence type="ECO:0000313" key="3">
    <source>
        <dbReference type="Proteomes" id="UP001148614"/>
    </source>
</evidence>
<gene>
    <name evidence="2" type="ORF">NPX13_g7920</name>
</gene>
<accession>A0A9W8N9D8</accession>
<dbReference type="AlphaFoldDB" id="A0A9W8N9D8"/>
<feature type="compositionally biased region" description="Basic residues" evidence="1">
    <location>
        <begin position="23"/>
        <end position="44"/>
    </location>
</feature>